<dbReference type="EMBL" id="CAKMRJ010003334">
    <property type="protein sequence ID" value="CAH1431307.1"/>
    <property type="molecule type" value="Genomic_DNA"/>
</dbReference>
<dbReference type="Proteomes" id="UP001157418">
    <property type="component" value="Unassembled WGS sequence"/>
</dbReference>
<proteinExistence type="predicted"/>
<accession>A0AAU9MXD8</accession>
<protein>
    <submittedName>
        <fullName evidence="1">Uncharacterized protein</fullName>
    </submittedName>
</protein>
<organism evidence="1 2">
    <name type="scientific">Lactuca virosa</name>
    <dbReference type="NCBI Taxonomy" id="75947"/>
    <lineage>
        <taxon>Eukaryota</taxon>
        <taxon>Viridiplantae</taxon>
        <taxon>Streptophyta</taxon>
        <taxon>Embryophyta</taxon>
        <taxon>Tracheophyta</taxon>
        <taxon>Spermatophyta</taxon>
        <taxon>Magnoliopsida</taxon>
        <taxon>eudicotyledons</taxon>
        <taxon>Gunneridae</taxon>
        <taxon>Pentapetalae</taxon>
        <taxon>asterids</taxon>
        <taxon>campanulids</taxon>
        <taxon>Asterales</taxon>
        <taxon>Asteraceae</taxon>
        <taxon>Cichorioideae</taxon>
        <taxon>Cichorieae</taxon>
        <taxon>Lactucinae</taxon>
        <taxon>Lactuca</taxon>
    </lineage>
</organism>
<name>A0AAU9MXD8_9ASTR</name>
<evidence type="ECO:0000313" key="2">
    <source>
        <dbReference type="Proteomes" id="UP001157418"/>
    </source>
</evidence>
<sequence>MGLFDSTLVTPFTASNTYIPLILCIYFLQFRSPPPFSPVVIFSHKSFDSKLEKGVHNRYSPSCGEDFHIQYKEKHPNNNFVPIPNKPFVFIGPAIRNRFSFPALSPTLSITKNEL</sequence>
<gene>
    <name evidence="1" type="ORF">LVIROSA_LOCUS18030</name>
</gene>
<comment type="caution">
    <text evidence="1">The sequence shown here is derived from an EMBL/GenBank/DDBJ whole genome shotgun (WGS) entry which is preliminary data.</text>
</comment>
<dbReference type="AlphaFoldDB" id="A0AAU9MXD8"/>
<keyword evidence="2" id="KW-1185">Reference proteome</keyword>
<reference evidence="1 2" key="1">
    <citation type="submission" date="2022-01" db="EMBL/GenBank/DDBJ databases">
        <authorList>
            <person name="Xiong W."/>
            <person name="Schranz E."/>
        </authorList>
    </citation>
    <scope>NUCLEOTIDE SEQUENCE [LARGE SCALE GENOMIC DNA]</scope>
</reference>
<evidence type="ECO:0000313" key="1">
    <source>
        <dbReference type="EMBL" id="CAH1431307.1"/>
    </source>
</evidence>